<sequence>MTILIFKKGEPQDLSNWRPIALSSVLYKLYAALLADRLAHWALRTGAVSSVQKGFMPFEGCLEHNTVLQECLDLARESGAELTTTWLDLKNAFGSAPHAAIFHLLEQHGLPEHLLEILKDAYTDNTTTVSTSAGATRPIQMASGVKQGDPLSPIIFNLFLEVLVRSLLAVAADFGFKLGDKMIVVLGYADDLVLLARSPEAMQALLNIVGTVASWVGLEFNSKKCATLAMRRSKAVKAVTTIQGQPIKDLQAGDAYQHLGVPTGLYVNQTPEDTIKSMLQDLAAVKDSLLAPWQKLDAVRTFILPQAQFVLQTARIQKTAFQDLDKAIKSAAKQFLHLPDRASNEIIYIPCRQGGANLLPLSELADVGAVQKAFKILTSPDPLVREVGLAGVSRAAARLIGREPSHAELAAYLSGAEFRSRPNSFATMWSAARNATRRLDKKLGGLSWSWSETLQRFALEVAMPGREPNKTVVDAASRSRVSAVLRDGLQHHHLRTLTAKPDQGKVFDACSAQPASNHFLASGHLTRFCDWRFIHRARLGVLPLNGALRIPGRSRACRRCQYADETTAHVLDHCLGQGKSRAWNNRHRSVIGHLLEAMPDHVREHLRVERAVPGTDSALKPDLVLLNAGTKSAAIIDVTCPFENRRQALAVASEAKMTKYAGLQDALRQQGFTCSMGVVAVGALGTWDANNEYALSLLGIPARERRQLRPRIVSDVIRWSRNIYVEHMCGHRQYSSDVVLPELSSN</sequence>
<dbReference type="SUPFAM" id="SSF56672">
    <property type="entry name" value="DNA/RNA polymerases"/>
    <property type="match status" value="1"/>
</dbReference>
<evidence type="ECO:0000259" key="1">
    <source>
        <dbReference type="PROSITE" id="PS50878"/>
    </source>
</evidence>
<organism evidence="3">
    <name type="scientific">Thrips palmi</name>
    <name type="common">Melon thrips</name>
    <dbReference type="NCBI Taxonomy" id="161013"/>
    <lineage>
        <taxon>Eukaryota</taxon>
        <taxon>Metazoa</taxon>
        <taxon>Ecdysozoa</taxon>
        <taxon>Arthropoda</taxon>
        <taxon>Hexapoda</taxon>
        <taxon>Insecta</taxon>
        <taxon>Pterygota</taxon>
        <taxon>Neoptera</taxon>
        <taxon>Paraneoptera</taxon>
        <taxon>Thysanoptera</taxon>
        <taxon>Terebrantia</taxon>
        <taxon>Thripoidea</taxon>
        <taxon>Thripidae</taxon>
        <taxon>Thrips</taxon>
    </lineage>
</organism>
<dbReference type="GeneID" id="117647905"/>
<feature type="domain" description="Reverse transcriptase" evidence="1">
    <location>
        <begin position="1"/>
        <end position="247"/>
    </location>
</feature>
<reference evidence="3" key="1">
    <citation type="submission" date="2025-08" db="UniProtKB">
        <authorList>
            <consortium name="RefSeq"/>
        </authorList>
    </citation>
    <scope>IDENTIFICATION</scope>
    <source>
        <tissue evidence="3">Total insect</tissue>
    </source>
</reference>
<protein>
    <submittedName>
        <fullName evidence="3">Uncharacterized protein LOC117647905</fullName>
    </submittedName>
</protein>
<dbReference type="KEGG" id="tpal:117647905"/>
<evidence type="ECO:0000313" key="3">
    <source>
        <dbReference type="RefSeq" id="XP_034245770.1"/>
    </source>
</evidence>
<evidence type="ECO:0000313" key="2">
    <source>
        <dbReference type="Proteomes" id="UP000515158"/>
    </source>
</evidence>
<dbReference type="PANTHER" id="PTHR47027">
    <property type="entry name" value="REVERSE TRANSCRIPTASE DOMAIN-CONTAINING PROTEIN"/>
    <property type="match status" value="1"/>
</dbReference>
<dbReference type="Pfam" id="PF00078">
    <property type="entry name" value="RVT_1"/>
    <property type="match status" value="1"/>
</dbReference>
<dbReference type="InParanoid" id="A0A6P8Z6E3"/>
<keyword evidence="2" id="KW-1185">Reference proteome</keyword>
<dbReference type="AlphaFoldDB" id="A0A6P8Z6E3"/>
<proteinExistence type="predicted"/>
<accession>A0A6P8Z6E3</accession>
<dbReference type="InterPro" id="IPR000477">
    <property type="entry name" value="RT_dom"/>
</dbReference>
<dbReference type="PANTHER" id="PTHR47027:SF20">
    <property type="entry name" value="REVERSE TRANSCRIPTASE-LIKE PROTEIN WITH RNA-DIRECTED DNA POLYMERASE DOMAIN"/>
    <property type="match status" value="1"/>
</dbReference>
<dbReference type="OrthoDB" id="8195432at2759"/>
<dbReference type="InterPro" id="IPR043502">
    <property type="entry name" value="DNA/RNA_pol_sf"/>
</dbReference>
<name>A0A6P8Z6E3_THRPL</name>
<gene>
    <name evidence="3" type="primary">LOC117647905</name>
</gene>
<dbReference type="RefSeq" id="XP_034245770.1">
    <property type="nucleotide sequence ID" value="XM_034389879.1"/>
</dbReference>
<dbReference type="CDD" id="cd01650">
    <property type="entry name" value="RT_nLTR_like"/>
    <property type="match status" value="1"/>
</dbReference>
<dbReference type="GO" id="GO:0071897">
    <property type="term" value="P:DNA biosynthetic process"/>
    <property type="evidence" value="ECO:0007669"/>
    <property type="project" value="UniProtKB-ARBA"/>
</dbReference>
<dbReference type="PROSITE" id="PS50878">
    <property type="entry name" value="RT_POL"/>
    <property type="match status" value="1"/>
</dbReference>
<dbReference type="Proteomes" id="UP000515158">
    <property type="component" value="Unplaced"/>
</dbReference>